<evidence type="ECO:0000259" key="5">
    <source>
        <dbReference type="PROSITE" id="PS50043"/>
    </source>
</evidence>
<dbReference type="EMBL" id="JAVIZC010000001">
    <property type="protein sequence ID" value="MDR6100950.1"/>
    <property type="molecule type" value="Genomic_DNA"/>
</dbReference>
<dbReference type="InterPro" id="IPR011006">
    <property type="entry name" value="CheY-like_superfamily"/>
</dbReference>
<dbReference type="RefSeq" id="WP_309769910.1">
    <property type="nucleotide sequence ID" value="NZ_JAVIZC010000001.1"/>
</dbReference>
<feature type="region of interest" description="Disordered" evidence="4">
    <location>
        <begin position="138"/>
        <end position="160"/>
    </location>
</feature>
<feature type="modified residue" description="4-aspartylphosphate" evidence="3">
    <location>
        <position position="58"/>
    </location>
</feature>
<keyword evidence="2" id="KW-0238">DNA-binding</keyword>
<protein>
    <submittedName>
        <fullName evidence="7">Two-component system nitrate/nitrite response regulator NarL</fullName>
    </submittedName>
</protein>
<feature type="domain" description="HTH luxR-type" evidence="5">
    <location>
        <begin position="155"/>
        <end position="220"/>
    </location>
</feature>
<dbReference type="InterPro" id="IPR051015">
    <property type="entry name" value="EvgA-like"/>
</dbReference>
<dbReference type="Pfam" id="PF00072">
    <property type="entry name" value="Response_reg"/>
    <property type="match status" value="1"/>
</dbReference>
<dbReference type="GO" id="GO:0006355">
    <property type="term" value="P:regulation of DNA-templated transcription"/>
    <property type="evidence" value="ECO:0007669"/>
    <property type="project" value="InterPro"/>
</dbReference>
<dbReference type="Gene3D" id="3.40.50.2300">
    <property type="match status" value="1"/>
</dbReference>
<dbReference type="CDD" id="cd06170">
    <property type="entry name" value="LuxR_C_like"/>
    <property type="match status" value="1"/>
</dbReference>
<dbReference type="PROSITE" id="PS50043">
    <property type="entry name" value="HTH_LUXR_2"/>
    <property type="match status" value="1"/>
</dbReference>
<gene>
    <name evidence="7" type="ORF">QE369_001128</name>
</gene>
<organism evidence="7 8">
    <name type="scientific">Agrobacterium larrymoorei</name>
    <dbReference type="NCBI Taxonomy" id="160699"/>
    <lineage>
        <taxon>Bacteria</taxon>
        <taxon>Pseudomonadati</taxon>
        <taxon>Pseudomonadota</taxon>
        <taxon>Alphaproteobacteria</taxon>
        <taxon>Hyphomicrobiales</taxon>
        <taxon>Rhizobiaceae</taxon>
        <taxon>Rhizobium/Agrobacterium group</taxon>
        <taxon>Agrobacterium</taxon>
    </lineage>
</organism>
<evidence type="ECO:0000256" key="2">
    <source>
        <dbReference type="ARBA" id="ARBA00023125"/>
    </source>
</evidence>
<dbReference type="Proteomes" id="UP001255601">
    <property type="component" value="Unassembled WGS sequence"/>
</dbReference>
<proteinExistence type="predicted"/>
<dbReference type="PROSITE" id="PS50110">
    <property type="entry name" value="RESPONSE_REGULATORY"/>
    <property type="match status" value="1"/>
</dbReference>
<dbReference type="SMART" id="SM00448">
    <property type="entry name" value="REC"/>
    <property type="match status" value="1"/>
</dbReference>
<dbReference type="SMART" id="SM00421">
    <property type="entry name" value="HTH_LUXR"/>
    <property type="match status" value="1"/>
</dbReference>
<dbReference type="GO" id="GO:0003677">
    <property type="term" value="F:DNA binding"/>
    <property type="evidence" value="ECO:0007669"/>
    <property type="project" value="UniProtKB-KW"/>
</dbReference>
<evidence type="ECO:0000313" key="8">
    <source>
        <dbReference type="Proteomes" id="UP001255601"/>
    </source>
</evidence>
<dbReference type="InterPro" id="IPR001789">
    <property type="entry name" value="Sig_transdc_resp-reg_receiver"/>
</dbReference>
<sequence>MSESKLNIVIIDDHPIFRMGLVRSLEDEPGMTIVAEGANSDEALLLFIQHRPDIVLLDLSMPGGGHAAISAILAEDAEAIIVVLTASEQQGDIVEAIESGARAYVLKGVESSELVRIMREVFEGKTYVSPPLASRMSRSFDGDRVKTPSRHETHDRHAMSDLTAREEQILVLVADGNSNKEVARLLNLQEKSIKHVMTRVLRKLHARNRTEAAKYWRDAHSKD</sequence>
<dbReference type="PANTHER" id="PTHR45566">
    <property type="entry name" value="HTH-TYPE TRANSCRIPTIONAL REGULATOR YHJB-RELATED"/>
    <property type="match status" value="1"/>
</dbReference>
<evidence type="ECO:0000256" key="4">
    <source>
        <dbReference type="SAM" id="MobiDB-lite"/>
    </source>
</evidence>
<dbReference type="AlphaFoldDB" id="A0AAJ2B7Q7"/>
<evidence type="ECO:0000313" key="7">
    <source>
        <dbReference type="EMBL" id="MDR6100950.1"/>
    </source>
</evidence>
<dbReference type="PROSITE" id="PS00622">
    <property type="entry name" value="HTH_LUXR_1"/>
    <property type="match status" value="1"/>
</dbReference>
<dbReference type="InterPro" id="IPR000792">
    <property type="entry name" value="Tscrpt_reg_LuxR_C"/>
</dbReference>
<evidence type="ECO:0000259" key="6">
    <source>
        <dbReference type="PROSITE" id="PS50110"/>
    </source>
</evidence>
<dbReference type="InterPro" id="IPR058245">
    <property type="entry name" value="NreC/VraR/RcsB-like_REC"/>
</dbReference>
<dbReference type="PRINTS" id="PR00038">
    <property type="entry name" value="HTHLUXR"/>
</dbReference>
<keyword evidence="1 3" id="KW-0597">Phosphoprotein</keyword>
<dbReference type="PANTHER" id="PTHR45566:SF2">
    <property type="entry name" value="NARL SUBFAMILY"/>
    <property type="match status" value="1"/>
</dbReference>
<evidence type="ECO:0000256" key="1">
    <source>
        <dbReference type="ARBA" id="ARBA00022553"/>
    </source>
</evidence>
<name>A0AAJ2B7Q7_9HYPH</name>
<dbReference type="CDD" id="cd17535">
    <property type="entry name" value="REC_NarL-like"/>
    <property type="match status" value="1"/>
</dbReference>
<dbReference type="SUPFAM" id="SSF52172">
    <property type="entry name" value="CheY-like"/>
    <property type="match status" value="1"/>
</dbReference>
<reference evidence="7" key="1">
    <citation type="submission" date="2023-08" db="EMBL/GenBank/DDBJ databases">
        <title>Functional and genomic diversity of the sorghum phyllosphere microbiome.</title>
        <authorList>
            <person name="Shade A."/>
        </authorList>
    </citation>
    <scope>NUCLEOTIDE SEQUENCE</scope>
    <source>
        <strain evidence="7">SORGH_AS_0974</strain>
    </source>
</reference>
<dbReference type="GO" id="GO:0000160">
    <property type="term" value="P:phosphorelay signal transduction system"/>
    <property type="evidence" value="ECO:0007669"/>
    <property type="project" value="InterPro"/>
</dbReference>
<dbReference type="InterPro" id="IPR016032">
    <property type="entry name" value="Sig_transdc_resp-reg_C-effctor"/>
</dbReference>
<feature type="domain" description="Response regulatory" evidence="6">
    <location>
        <begin position="7"/>
        <end position="122"/>
    </location>
</feature>
<evidence type="ECO:0000256" key="3">
    <source>
        <dbReference type="PROSITE-ProRule" id="PRU00169"/>
    </source>
</evidence>
<dbReference type="Pfam" id="PF00196">
    <property type="entry name" value="GerE"/>
    <property type="match status" value="1"/>
</dbReference>
<dbReference type="SUPFAM" id="SSF46894">
    <property type="entry name" value="C-terminal effector domain of the bipartite response regulators"/>
    <property type="match status" value="1"/>
</dbReference>
<accession>A0AAJ2B7Q7</accession>
<comment type="caution">
    <text evidence="7">The sequence shown here is derived from an EMBL/GenBank/DDBJ whole genome shotgun (WGS) entry which is preliminary data.</text>
</comment>